<reference evidence="3" key="2">
    <citation type="journal article" date="2022" name="Microbiol. Resour. Announc.">
        <title>Metagenome Sequencing to Explore Phylogenomics of Terrestrial Cyanobacteria.</title>
        <authorList>
            <person name="Ward R.D."/>
            <person name="Stajich J.E."/>
            <person name="Johansen J.R."/>
            <person name="Huntemann M."/>
            <person name="Clum A."/>
            <person name="Foster B."/>
            <person name="Foster B."/>
            <person name="Roux S."/>
            <person name="Palaniappan K."/>
            <person name="Varghese N."/>
            <person name="Mukherjee S."/>
            <person name="Reddy T.B.K."/>
            <person name="Daum C."/>
            <person name="Copeland A."/>
            <person name="Chen I.A."/>
            <person name="Ivanova N.N."/>
            <person name="Kyrpides N.C."/>
            <person name="Shapiro N."/>
            <person name="Eloe-Fadrosh E.A."/>
            <person name="Pietrasiak N."/>
        </authorList>
    </citation>
    <scope>NUCLEOTIDE SEQUENCE</scope>
    <source>
        <strain evidence="3">GSE-TBD4-15B</strain>
    </source>
</reference>
<evidence type="ECO:0000313" key="3">
    <source>
        <dbReference type="EMBL" id="MBW4466348.1"/>
    </source>
</evidence>
<evidence type="ECO:0000259" key="2">
    <source>
        <dbReference type="Pfam" id="PF19247"/>
    </source>
</evidence>
<dbReference type="Proteomes" id="UP000707356">
    <property type="component" value="Unassembled WGS sequence"/>
</dbReference>
<evidence type="ECO:0000313" key="4">
    <source>
        <dbReference type="Proteomes" id="UP000707356"/>
    </source>
</evidence>
<feature type="domain" description="DUF5895" evidence="2">
    <location>
        <begin position="26"/>
        <end position="170"/>
    </location>
</feature>
<protein>
    <recommendedName>
        <fullName evidence="2">DUF5895 domain-containing protein</fullName>
    </recommendedName>
</protein>
<dbReference type="Pfam" id="PF19247">
    <property type="entry name" value="DUF5895"/>
    <property type="match status" value="1"/>
</dbReference>
<name>A0A951U534_9CYAN</name>
<comment type="caution">
    <text evidence="3">The sequence shown here is derived from an EMBL/GenBank/DDBJ whole genome shotgun (WGS) entry which is preliminary data.</text>
</comment>
<feature type="compositionally biased region" description="Low complexity" evidence="1">
    <location>
        <begin position="9"/>
        <end position="20"/>
    </location>
</feature>
<sequence>MTTTLQRNAQQQPQSSSHAAGKQHDEFDSDAFEHQRQSLPYLQLLNHQDPDQSGFFIPSENAEAVSFTPTPEWLPHTAAFQNGSTVEGYRSLLARFLILHSSPLLMFERESGEFIGSYRKAQYQRSSMVLKRRYLVFLISQDKRLLHSSPLLLTAKGAFCGSFGQTVEQFRHDMSKAYSAATGAKQPRGERFMALSILAVRLQPQLKGQTKQSWVCSVSEYGVPTVENWQAFFIGYRVELKQQILAQYDEWASFGSLEREFASQRQVSPAEASVSQGQAENFEEFDYGYPEAI</sequence>
<gene>
    <name evidence="3" type="ORF">KME07_13060</name>
</gene>
<dbReference type="EMBL" id="JAHHHV010000067">
    <property type="protein sequence ID" value="MBW4466348.1"/>
    <property type="molecule type" value="Genomic_DNA"/>
</dbReference>
<proteinExistence type="predicted"/>
<reference evidence="3" key="1">
    <citation type="submission" date="2021-05" db="EMBL/GenBank/DDBJ databases">
        <authorList>
            <person name="Pietrasiak N."/>
            <person name="Ward R."/>
            <person name="Stajich J.E."/>
            <person name="Kurbessoian T."/>
        </authorList>
    </citation>
    <scope>NUCLEOTIDE SEQUENCE</scope>
    <source>
        <strain evidence="3">GSE-TBD4-15B</strain>
    </source>
</reference>
<accession>A0A951U534</accession>
<evidence type="ECO:0000256" key="1">
    <source>
        <dbReference type="SAM" id="MobiDB-lite"/>
    </source>
</evidence>
<feature type="region of interest" description="Disordered" evidence="1">
    <location>
        <begin position="1"/>
        <end position="25"/>
    </location>
</feature>
<organism evidence="3 4">
    <name type="scientific">Pegethrix bostrychoides GSE-TBD4-15B</name>
    <dbReference type="NCBI Taxonomy" id="2839662"/>
    <lineage>
        <taxon>Bacteria</taxon>
        <taxon>Bacillati</taxon>
        <taxon>Cyanobacteriota</taxon>
        <taxon>Cyanophyceae</taxon>
        <taxon>Oculatellales</taxon>
        <taxon>Oculatellaceae</taxon>
        <taxon>Pegethrix</taxon>
    </lineage>
</organism>
<dbReference type="InterPro" id="IPR045414">
    <property type="entry name" value="DUF5895"/>
</dbReference>
<dbReference type="AlphaFoldDB" id="A0A951U534"/>